<evidence type="ECO:0000313" key="1">
    <source>
        <dbReference type="EMBL" id="HFN01760.1"/>
    </source>
</evidence>
<protein>
    <submittedName>
        <fullName evidence="1">Methylmalonic aciduria and homocystinuria type D protein</fullName>
    </submittedName>
</protein>
<proteinExistence type="predicted"/>
<dbReference type="InterPro" id="IPR019362">
    <property type="entry name" value="MMADHC"/>
</dbReference>
<reference evidence="1" key="1">
    <citation type="journal article" date="2020" name="mSystems">
        <title>Genome- and Community-Level Interaction Insights into Carbon Utilization and Element Cycling Functions of Hydrothermarchaeota in Hydrothermal Sediment.</title>
        <authorList>
            <person name="Zhou Z."/>
            <person name="Liu Y."/>
            <person name="Xu W."/>
            <person name="Pan J."/>
            <person name="Luo Z.H."/>
            <person name="Li M."/>
        </authorList>
    </citation>
    <scope>NUCLEOTIDE SEQUENCE [LARGE SCALE GENOMIC DNA]</scope>
    <source>
        <strain evidence="1">SpSt-418</strain>
    </source>
</reference>
<sequence length="191" mass="21245">MDYSVHPPSPFIQTHWQQLVPTWSQPVGSLLIVLQSSLCSFLDPSANTTQQKQQLRQQFLEFGRVIAHQLQQKGYLAEVFDPCNGLPTLSPPGSLHLDDVAVVRNCLGYPTLPFHGCIVILHPRWGGSTYPSTLMSSASPEVLQQVVDEVTRSQDKFGWLTDLPSDLTSPVEYETPALVSDSGDRVFEVLR</sequence>
<dbReference type="PANTHER" id="PTHR13192:SF3">
    <property type="entry name" value="COBALAMIN TRAFFICKING PROTEIN CBLD"/>
    <property type="match status" value="1"/>
</dbReference>
<organism evidence="1">
    <name type="scientific">Oscillatoriales cyanobacterium SpSt-418</name>
    <dbReference type="NCBI Taxonomy" id="2282169"/>
    <lineage>
        <taxon>Bacteria</taxon>
        <taxon>Bacillati</taxon>
        <taxon>Cyanobacteriota</taxon>
        <taxon>Cyanophyceae</taxon>
        <taxon>Oscillatoriophycideae</taxon>
        <taxon>Oscillatoriales</taxon>
    </lineage>
</organism>
<dbReference type="EMBL" id="DSRU01000442">
    <property type="protein sequence ID" value="HFN01760.1"/>
    <property type="molecule type" value="Genomic_DNA"/>
</dbReference>
<name>A0A7C3PKK1_9CYAN</name>
<dbReference type="GO" id="GO:0009235">
    <property type="term" value="P:cobalamin metabolic process"/>
    <property type="evidence" value="ECO:0007669"/>
    <property type="project" value="InterPro"/>
</dbReference>
<dbReference type="AlphaFoldDB" id="A0A7C3PKK1"/>
<accession>A0A7C3PKK1</accession>
<dbReference type="PANTHER" id="PTHR13192">
    <property type="entry name" value="MY011 PROTEIN"/>
    <property type="match status" value="1"/>
</dbReference>
<comment type="caution">
    <text evidence="1">The sequence shown here is derived from an EMBL/GenBank/DDBJ whole genome shotgun (WGS) entry which is preliminary data.</text>
</comment>
<dbReference type="Pfam" id="PF10229">
    <property type="entry name" value="MMADHC"/>
    <property type="match status" value="1"/>
</dbReference>
<gene>
    <name evidence="1" type="ORF">ENR64_29270</name>
</gene>